<dbReference type="CDD" id="cd12797">
    <property type="entry name" value="M23_peptidase"/>
    <property type="match status" value="1"/>
</dbReference>
<protein>
    <submittedName>
        <fullName evidence="8">M23 family metallopeptidase</fullName>
    </submittedName>
</protein>
<dbReference type="InterPro" id="IPR011055">
    <property type="entry name" value="Dup_hybrid_motif"/>
</dbReference>
<dbReference type="Proteomes" id="UP001206572">
    <property type="component" value="Unassembled WGS sequence"/>
</dbReference>
<accession>A0ABT2AKV5</accession>
<dbReference type="SUPFAM" id="SSF51261">
    <property type="entry name" value="Duplicated hybrid motif"/>
    <property type="match status" value="1"/>
</dbReference>
<keyword evidence="6" id="KW-0482">Metalloprotease</keyword>
<keyword evidence="4" id="KW-0378">Hydrolase</keyword>
<keyword evidence="3" id="KW-0479">Metal-binding</keyword>
<keyword evidence="9" id="KW-1185">Reference proteome</keyword>
<dbReference type="EMBL" id="JANUHA010000006">
    <property type="protein sequence ID" value="MCS0596854.1"/>
    <property type="molecule type" value="Genomic_DNA"/>
</dbReference>
<feature type="domain" description="M23ase beta-sheet core" evidence="7">
    <location>
        <begin position="126"/>
        <end position="233"/>
    </location>
</feature>
<dbReference type="Pfam" id="PF01551">
    <property type="entry name" value="Peptidase_M23"/>
    <property type="match status" value="1"/>
</dbReference>
<gene>
    <name evidence="8" type="ORF">NX780_10875</name>
</gene>
<sequence>MRSIMTFLLGVLFGAGALFLLLRAVPDEPAPSVAAAPPPAGSPGVPAAQIEGKLPDAPLVEADLSTLDLPLRPSQDLPAADAPPAPADIAAAAAAAGTGKLLVPVQGIKTANLTDTYDQPRGKQRQHEALDIMAAKGTPVLAVADGKVEKLFDSKPGGTTLYQFDPSGRYAYYYAHLDRYAEGIKEGMDLKRGQVLGYVGVTGNSDPNAPHLHFAMFELTPEKKWWKGTPVNPFPMMADTVPQ</sequence>
<evidence type="ECO:0000256" key="1">
    <source>
        <dbReference type="ARBA" id="ARBA00001947"/>
    </source>
</evidence>
<dbReference type="RefSeq" id="WP_258827887.1">
    <property type="nucleotide sequence ID" value="NZ_JANUHA010000006.1"/>
</dbReference>
<evidence type="ECO:0000256" key="4">
    <source>
        <dbReference type="ARBA" id="ARBA00022801"/>
    </source>
</evidence>
<evidence type="ECO:0000256" key="5">
    <source>
        <dbReference type="ARBA" id="ARBA00022833"/>
    </source>
</evidence>
<evidence type="ECO:0000256" key="2">
    <source>
        <dbReference type="ARBA" id="ARBA00022670"/>
    </source>
</evidence>
<evidence type="ECO:0000256" key="6">
    <source>
        <dbReference type="ARBA" id="ARBA00023049"/>
    </source>
</evidence>
<evidence type="ECO:0000313" key="8">
    <source>
        <dbReference type="EMBL" id="MCS0596854.1"/>
    </source>
</evidence>
<dbReference type="PANTHER" id="PTHR21666">
    <property type="entry name" value="PEPTIDASE-RELATED"/>
    <property type="match status" value="1"/>
</dbReference>
<dbReference type="InterPro" id="IPR016047">
    <property type="entry name" value="M23ase_b-sheet_dom"/>
</dbReference>
<reference evidence="8 9" key="1">
    <citation type="submission" date="2022-08" db="EMBL/GenBank/DDBJ databases">
        <title>Reclassification of Massilia species as members of the genera Telluria, Duganella, Pseudoduganella, Mokoshia gen. nov. and Zemynaea gen. nov. using orthogonal and non-orthogonal genome-based approaches.</title>
        <authorList>
            <person name="Bowman J.P."/>
        </authorList>
    </citation>
    <scope>NUCLEOTIDE SEQUENCE [LARGE SCALE GENOMIC DNA]</scope>
    <source>
        <strain evidence="8 9">JCM 31661</strain>
    </source>
</reference>
<evidence type="ECO:0000259" key="7">
    <source>
        <dbReference type="Pfam" id="PF01551"/>
    </source>
</evidence>
<evidence type="ECO:0000313" key="9">
    <source>
        <dbReference type="Proteomes" id="UP001206572"/>
    </source>
</evidence>
<organism evidence="8 9">
    <name type="scientific">Massilia agri</name>
    <dbReference type="NCBI Taxonomy" id="1886785"/>
    <lineage>
        <taxon>Bacteria</taxon>
        <taxon>Pseudomonadati</taxon>
        <taxon>Pseudomonadota</taxon>
        <taxon>Betaproteobacteria</taxon>
        <taxon>Burkholderiales</taxon>
        <taxon>Oxalobacteraceae</taxon>
        <taxon>Telluria group</taxon>
        <taxon>Massilia</taxon>
    </lineage>
</organism>
<dbReference type="PANTHER" id="PTHR21666:SF288">
    <property type="entry name" value="CELL DIVISION PROTEIN YTFB"/>
    <property type="match status" value="1"/>
</dbReference>
<comment type="caution">
    <text evidence="8">The sequence shown here is derived from an EMBL/GenBank/DDBJ whole genome shotgun (WGS) entry which is preliminary data.</text>
</comment>
<name>A0ABT2AKV5_9BURK</name>
<evidence type="ECO:0000256" key="3">
    <source>
        <dbReference type="ARBA" id="ARBA00022723"/>
    </source>
</evidence>
<keyword evidence="2" id="KW-0645">Protease</keyword>
<proteinExistence type="predicted"/>
<comment type="cofactor">
    <cofactor evidence="1">
        <name>Zn(2+)</name>
        <dbReference type="ChEBI" id="CHEBI:29105"/>
    </cofactor>
</comment>
<dbReference type="InterPro" id="IPR050570">
    <property type="entry name" value="Cell_wall_metabolism_enzyme"/>
</dbReference>
<dbReference type="Gene3D" id="2.70.70.10">
    <property type="entry name" value="Glucose Permease (Domain IIA)"/>
    <property type="match status" value="1"/>
</dbReference>
<keyword evidence="5" id="KW-0862">Zinc</keyword>